<dbReference type="EMBL" id="JBHSMZ010000021">
    <property type="protein sequence ID" value="MFC5551376.1"/>
    <property type="molecule type" value="Genomic_DNA"/>
</dbReference>
<accession>A0ABW0S4V5</accession>
<sequence length="215" mass="24050">MMGAKTSMLAIADGDPVAILKSSPRLDREACLATVRRLFPNKRFDPLPDGDLSDTYPRNGQLYVACFPGLTILAHASLVTEPSALDRRFLDFAAGRTMIHHLMISTVDGFAYGIWERGELRRSFVIDADSGTTEDIGPRRPFEAPFWAGEHQDEEDPPNPDYAGGAPFHPLELAEAALLDLFGYQLEGFIGPDEVRPETIPMMRFAPARPWWKFW</sequence>
<proteinExistence type="predicted"/>
<protein>
    <submittedName>
        <fullName evidence="1">DUF6928 family protein</fullName>
    </submittedName>
</protein>
<reference evidence="2" key="1">
    <citation type="journal article" date="2019" name="Int. J. Syst. Evol. Microbiol.">
        <title>The Global Catalogue of Microorganisms (GCM) 10K type strain sequencing project: providing services to taxonomists for standard genome sequencing and annotation.</title>
        <authorList>
            <consortium name="The Broad Institute Genomics Platform"/>
            <consortium name="The Broad Institute Genome Sequencing Center for Infectious Disease"/>
            <person name="Wu L."/>
            <person name="Ma J."/>
        </authorList>
    </citation>
    <scope>NUCLEOTIDE SEQUENCE [LARGE SCALE GENOMIC DNA]</scope>
    <source>
        <strain evidence="2">CGMCC 4.5798</strain>
    </source>
</reference>
<dbReference type="Pfam" id="PF21997">
    <property type="entry name" value="DUF6928"/>
    <property type="match status" value="1"/>
</dbReference>
<dbReference type="InterPro" id="IPR053847">
    <property type="entry name" value="DUF6928"/>
</dbReference>
<dbReference type="Proteomes" id="UP001596086">
    <property type="component" value="Unassembled WGS sequence"/>
</dbReference>
<dbReference type="RefSeq" id="WP_379775384.1">
    <property type="nucleotide sequence ID" value="NZ_JBHSMZ010000021.1"/>
</dbReference>
<comment type="caution">
    <text evidence="1">The sequence shown here is derived from an EMBL/GenBank/DDBJ whole genome shotgun (WGS) entry which is preliminary data.</text>
</comment>
<name>A0ABW0S4V5_9BURK</name>
<gene>
    <name evidence="1" type="ORF">ACFPO9_22900</name>
</gene>
<evidence type="ECO:0000313" key="1">
    <source>
        <dbReference type="EMBL" id="MFC5551376.1"/>
    </source>
</evidence>
<keyword evidence="2" id="KW-1185">Reference proteome</keyword>
<organism evidence="1 2">
    <name type="scientific">Massilia aerilata</name>
    <dbReference type="NCBI Taxonomy" id="453817"/>
    <lineage>
        <taxon>Bacteria</taxon>
        <taxon>Pseudomonadati</taxon>
        <taxon>Pseudomonadota</taxon>
        <taxon>Betaproteobacteria</taxon>
        <taxon>Burkholderiales</taxon>
        <taxon>Oxalobacteraceae</taxon>
        <taxon>Telluria group</taxon>
        <taxon>Massilia</taxon>
    </lineage>
</organism>
<evidence type="ECO:0000313" key="2">
    <source>
        <dbReference type="Proteomes" id="UP001596086"/>
    </source>
</evidence>